<evidence type="ECO:0000256" key="1">
    <source>
        <dbReference type="ARBA" id="ARBA00004651"/>
    </source>
</evidence>
<evidence type="ECO:0000259" key="7">
    <source>
        <dbReference type="Pfam" id="PF02706"/>
    </source>
</evidence>
<dbReference type="InterPro" id="IPR050445">
    <property type="entry name" value="Bact_polysacc_biosynth/exp"/>
</dbReference>
<keyword evidence="3 6" id="KW-0812">Transmembrane</keyword>
<reference evidence="8 9" key="1">
    <citation type="submission" date="2013-07" db="EMBL/GenBank/DDBJ databases">
        <title>Comparative Genomic and Metabolomic Analysis of Twelve Strains of Pseudoalteromonas luteoviolacea.</title>
        <authorList>
            <person name="Vynne N.G."/>
            <person name="Mansson M."/>
            <person name="Gram L."/>
        </authorList>
    </citation>
    <scope>NUCLEOTIDE SEQUENCE [LARGE SCALE GENOMIC DNA]</scope>
    <source>
        <strain evidence="8 9">CPMOR-1</strain>
    </source>
</reference>
<dbReference type="AlphaFoldDB" id="A0A167HJT0"/>
<accession>A0A167HJT0</accession>
<dbReference type="PATRIC" id="fig|1365248.3.peg.5085"/>
<evidence type="ECO:0000256" key="5">
    <source>
        <dbReference type="ARBA" id="ARBA00023136"/>
    </source>
</evidence>
<keyword evidence="2" id="KW-1003">Cell membrane</keyword>
<feature type="transmembrane region" description="Helical" evidence="6">
    <location>
        <begin position="282"/>
        <end position="305"/>
    </location>
</feature>
<dbReference type="InterPro" id="IPR003856">
    <property type="entry name" value="LPS_length_determ_N"/>
</dbReference>
<keyword evidence="5 6" id="KW-0472">Membrane</keyword>
<name>A0A167HJT0_9GAMM</name>
<evidence type="ECO:0000313" key="8">
    <source>
        <dbReference type="EMBL" id="KZN58211.1"/>
    </source>
</evidence>
<organism evidence="8 9">
    <name type="scientific">Pseudoalteromonas luteoviolacea CPMOR-1</name>
    <dbReference type="NCBI Taxonomy" id="1365248"/>
    <lineage>
        <taxon>Bacteria</taxon>
        <taxon>Pseudomonadati</taxon>
        <taxon>Pseudomonadota</taxon>
        <taxon>Gammaproteobacteria</taxon>
        <taxon>Alteromonadales</taxon>
        <taxon>Pseudoalteromonadaceae</taxon>
        <taxon>Pseudoalteromonas</taxon>
    </lineage>
</organism>
<dbReference type="GO" id="GO:0004713">
    <property type="term" value="F:protein tyrosine kinase activity"/>
    <property type="evidence" value="ECO:0007669"/>
    <property type="project" value="TreeGrafter"/>
</dbReference>
<evidence type="ECO:0000256" key="4">
    <source>
        <dbReference type="ARBA" id="ARBA00022989"/>
    </source>
</evidence>
<dbReference type="PANTHER" id="PTHR32309:SF13">
    <property type="entry name" value="FERRIC ENTEROBACTIN TRANSPORT PROTEIN FEPE"/>
    <property type="match status" value="1"/>
</dbReference>
<dbReference type="GO" id="GO:0005886">
    <property type="term" value="C:plasma membrane"/>
    <property type="evidence" value="ECO:0007669"/>
    <property type="project" value="UniProtKB-SubCell"/>
</dbReference>
<evidence type="ECO:0000256" key="6">
    <source>
        <dbReference type="SAM" id="Phobius"/>
    </source>
</evidence>
<dbReference type="PANTHER" id="PTHR32309">
    <property type="entry name" value="TYROSINE-PROTEIN KINASE"/>
    <property type="match status" value="1"/>
</dbReference>
<feature type="domain" description="Polysaccharide chain length determinant N-terminal" evidence="7">
    <location>
        <begin position="12"/>
        <end position="114"/>
    </location>
</feature>
<dbReference type="Pfam" id="PF02706">
    <property type="entry name" value="Wzz"/>
    <property type="match status" value="1"/>
</dbReference>
<evidence type="ECO:0000256" key="2">
    <source>
        <dbReference type="ARBA" id="ARBA00022475"/>
    </source>
</evidence>
<keyword evidence="4 6" id="KW-1133">Transmembrane helix</keyword>
<proteinExistence type="predicted"/>
<sequence>MQVMNDTEKSKDVDLTDLISAIWAGKWVVIFFTAIFSVGAVFFALNQPDIYKSEVLLSPSNSDAMGDAGRLGGQLGGLAAIAGVNLGSSDGANKTQMAIQILKSRKFIGDFVSKYEILPDLFAVESWDKANRQVIYNSEIYQKDSKKWVRESMPHGHQIPTLQEAYIEFMEVFNVLHDKDTGLVSISIEHPSPYIAKLWVDLLVEEINQEMKSRDVYEAQKSLDFLQKQISKTLVSDSRAVLYNLVEKQTKVIMFAEVRDEYAFKTIDPALVSELKYKPSRAVICIVGALLGSMLGLLIVIIRFFGVIKVHTSS</sequence>
<dbReference type="RefSeq" id="WP_063370126.1">
    <property type="nucleotide sequence ID" value="NZ_AUYC01000084.1"/>
</dbReference>
<gene>
    <name evidence="8" type="ORF">N473_05570</name>
</gene>
<comment type="caution">
    <text evidence="8">The sequence shown here is derived from an EMBL/GenBank/DDBJ whole genome shotgun (WGS) entry which is preliminary data.</text>
</comment>
<comment type="subcellular location">
    <subcellularLocation>
        <location evidence="1">Cell membrane</location>
        <topology evidence="1">Multi-pass membrane protein</topology>
    </subcellularLocation>
</comment>
<evidence type="ECO:0000313" key="9">
    <source>
        <dbReference type="Proteomes" id="UP000076486"/>
    </source>
</evidence>
<feature type="transmembrane region" description="Helical" evidence="6">
    <location>
        <begin position="20"/>
        <end position="45"/>
    </location>
</feature>
<evidence type="ECO:0000256" key="3">
    <source>
        <dbReference type="ARBA" id="ARBA00022692"/>
    </source>
</evidence>
<dbReference type="Proteomes" id="UP000076486">
    <property type="component" value="Unassembled WGS sequence"/>
</dbReference>
<dbReference type="EMBL" id="AUYC01000084">
    <property type="protein sequence ID" value="KZN58211.1"/>
    <property type="molecule type" value="Genomic_DNA"/>
</dbReference>
<protein>
    <recommendedName>
        <fullName evidence="7">Polysaccharide chain length determinant N-terminal domain-containing protein</fullName>
    </recommendedName>
</protein>